<reference evidence="1" key="1">
    <citation type="submission" date="2018-05" db="EMBL/GenBank/DDBJ databases">
        <authorList>
            <person name="Lanie J.A."/>
            <person name="Ng W.-L."/>
            <person name="Kazmierczak K.M."/>
            <person name="Andrzejewski T.M."/>
            <person name="Davidsen T.M."/>
            <person name="Wayne K.J."/>
            <person name="Tettelin H."/>
            <person name="Glass J.I."/>
            <person name="Rusch D."/>
            <person name="Podicherti R."/>
            <person name="Tsui H.-C.T."/>
            <person name="Winkler M.E."/>
        </authorList>
    </citation>
    <scope>NUCLEOTIDE SEQUENCE</scope>
</reference>
<proteinExistence type="predicted"/>
<gene>
    <name evidence="1" type="ORF">METZ01_LOCUS445696</name>
</gene>
<protein>
    <submittedName>
        <fullName evidence="1">Uncharacterized protein</fullName>
    </submittedName>
</protein>
<sequence>VPLASVSVAALKRDTNARTVRSNLVVDTPFPGLARSNAWKRAKLGPRGTYRYVTPPRERFLSLPGNPTAP</sequence>
<feature type="non-terminal residue" evidence="1">
    <location>
        <position position="1"/>
    </location>
</feature>
<feature type="non-terminal residue" evidence="1">
    <location>
        <position position="70"/>
    </location>
</feature>
<organism evidence="1">
    <name type="scientific">marine metagenome</name>
    <dbReference type="NCBI Taxonomy" id="408172"/>
    <lineage>
        <taxon>unclassified sequences</taxon>
        <taxon>metagenomes</taxon>
        <taxon>ecological metagenomes</taxon>
    </lineage>
</organism>
<dbReference type="AlphaFoldDB" id="A0A382ZBI0"/>
<dbReference type="EMBL" id="UINC01182561">
    <property type="protein sequence ID" value="SVD92842.1"/>
    <property type="molecule type" value="Genomic_DNA"/>
</dbReference>
<evidence type="ECO:0000313" key="1">
    <source>
        <dbReference type="EMBL" id="SVD92842.1"/>
    </source>
</evidence>
<name>A0A382ZBI0_9ZZZZ</name>
<accession>A0A382ZBI0</accession>